<comment type="caution">
    <text evidence="9">The sequence shown here is derived from an EMBL/GenBank/DDBJ whole genome shotgun (WGS) entry which is preliminary data.</text>
</comment>
<evidence type="ECO:0000259" key="6">
    <source>
        <dbReference type="Pfam" id="PF25954"/>
    </source>
</evidence>
<dbReference type="FunFam" id="2.40.30.170:FF:000010">
    <property type="entry name" value="Efflux RND transporter periplasmic adaptor subunit"/>
    <property type="match status" value="1"/>
</dbReference>
<evidence type="ECO:0000313" key="9">
    <source>
        <dbReference type="EMBL" id="TCZ65526.1"/>
    </source>
</evidence>
<comment type="similarity">
    <text evidence="1">Belongs to the membrane fusion protein (MFP) (TC 8.A.1) family.</text>
</comment>
<dbReference type="PANTHER" id="PTHR30097:SF15">
    <property type="entry name" value="CATION EFFLUX SYSTEM PROTEIN CUSB"/>
    <property type="match status" value="1"/>
</dbReference>
<dbReference type="Pfam" id="PF25967">
    <property type="entry name" value="RND-MFP_C"/>
    <property type="match status" value="1"/>
</dbReference>
<evidence type="ECO:0000259" key="8">
    <source>
        <dbReference type="Pfam" id="PF25973"/>
    </source>
</evidence>
<dbReference type="InterPro" id="IPR051909">
    <property type="entry name" value="MFP_Cation_Efflux"/>
</dbReference>
<dbReference type="SUPFAM" id="SSF111369">
    <property type="entry name" value="HlyD-like secretion proteins"/>
    <property type="match status" value="1"/>
</dbReference>
<dbReference type="GO" id="GO:0015679">
    <property type="term" value="P:plasma membrane copper ion transport"/>
    <property type="evidence" value="ECO:0007669"/>
    <property type="project" value="TreeGrafter"/>
</dbReference>
<keyword evidence="3" id="KW-0862">Zinc</keyword>
<evidence type="ECO:0000256" key="4">
    <source>
        <dbReference type="ARBA" id="ARBA00043263"/>
    </source>
</evidence>
<dbReference type="PANTHER" id="PTHR30097">
    <property type="entry name" value="CATION EFFLUX SYSTEM PROTEIN CUSB"/>
    <property type="match status" value="1"/>
</dbReference>
<dbReference type="GO" id="GO:0046914">
    <property type="term" value="F:transition metal ion binding"/>
    <property type="evidence" value="ECO:0007669"/>
    <property type="project" value="TreeGrafter"/>
</dbReference>
<dbReference type="Gene3D" id="2.40.30.170">
    <property type="match status" value="1"/>
</dbReference>
<dbReference type="GO" id="GO:0060003">
    <property type="term" value="P:copper ion export"/>
    <property type="evidence" value="ECO:0007669"/>
    <property type="project" value="TreeGrafter"/>
</dbReference>
<dbReference type="GO" id="GO:0030288">
    <property type="term" value="C:outer membrane-bounded periplasmic space"/>
    <property type="evidence" value="ECO:0007669"/>
    <property type="project" value="TreeGrafter"/>
</dbReference>
<dbReference type="Gene3D" id="2.40.50.100">
    <property type="match status" value="1"/>
</dbReference>
<protein>
    <submittedName>
        <fullName evidence="9">Efflux RND transporter periplasmic adaptor subunit</fullName>
    </submittedName>
</protein>
<dbReference type="Pfam" id="PF25954">
    <property type="entry name" value="Beta-barrel_RND_2"/>
    <property type="match status" value="1"/>
</dbReference>
<organism evidence="9 10">
    <name type="scientific">Roseicella aquatilis</name>
    <dbReference type="NCBI Taxonomy" id="2527868"/>
    <lineage>
        <taxon>Bacteria</taxon>
        <taxon>Pseudomonadati</taxon>
        <taxon>Pseudomonadota</taxon>
        <taxon>Alphaproteobacteria</taxon>
        <taxon>Acetobacterales</taxon>
        <taxon>Roseomonadaceae</taxon>
        <taxon>Roseicella</taxon>
    </lineage>
</organism>
<dbReference type="AlphaFoldDB" id="A0A4R4DW49"/>
<dbReference type="InterPro" id="IPR006143">
    <property type="entry name" value="RND_pump_MFP"/>
</dbReference>
<gene>
    <name evidence="9" type="ORF">EXY23_04975</name>
</gene>
<reference evidence="9 10" key="1">
    <citation type="submission" date="2019-03" db="EMBL/GenBank/DDBJ databases">
        <title>Paracraurococcus aquatilis NE82 genome sequence.</title>
        <authorList>
            <person name="Zhao Y."/>
            <person name="Du Z."/>
        </authorList>
    </citation>
    <scope>NUCLEOTIDE SEQUENCE [LARGE SCALE GENOMIC DNA]</scope>
    <source>
        <strain evidence="9 10">NE82</strain>
    </source>
</reference>
<feature type="domain" description="CzcB-like barrel-sandwich hybrid" evidence="8">
    <location>
        <begin position="201"/>
        <end position="365"/>
    </location>
</feature>
<comment type="function">
    <text evidence="5">CzcA and CzcB together would act in zinc efflux nearly as effectively as the complete czc efflux system (CzcABC). The CzcB protein is thought to funnel zinc cations to the CzcA transport protein.</text>
</comment>
<dbReference type="GO" id="GO:0016020">
    <property type="term" value="C:membrane"/>
    <property type="evidence" value="ECO:0007669"/>
    <property type="project" value="InterPro"/>
</dbReference>
<sequence length="518" mass="55598">MIFPSVQVSRNVRVKRLGAWSRGMGRVCRPWPPVCVVPGGFGRRRFHGHAADGGLQTEMNVINQPHPVPEDDAVRSPVQTIALPPAQPPPVMPLPAAAPTIPSAAPPPVEEAPRRRIWLPSLLALAAAGGIGAYLYLPSSHEKAVPTSPPASVTEPLSQGEFRLTDNEVRALRIEELGQRDFRPERTAEGRIATNDDRSTPVFSPYNGRVVRVDARMGDTVQAGDTLFELETTDLAGAANDLLSAADAVNKARATLDQARREEARQASLFGARAASQRDVEQARVAAATAADDLRSAQSALAAARDKLRVLGRGPQQVAKIEQTRQVDAIVPVNAPIGGTVTQRRVGPGQWLSTGSSDPVFTIADLSTMWLVAAVREVDAPLIRVGQQVQVTVGALPDRVFDARITAAAAGLDPLTRRMTVRAEVQDPDRLLKPEMFATFRIEIGQPQVAVAVPVNALIFRGPEASVWVALDGNRFILRKVKPGIRSGDMVEVTDGLKPGERVVTGGALFIDRAARID</sequence>
<evidence type="ECO:0000256" key="3">
    <source>
        <dbReference type="ARBA" id="ARBA00022833"/>
    </source>
</evidence>
<feature type="domain" description="CusB-like beta-barrel" evidence="6">
    <location>
        <begin position="368"/>
        <end position="442"/>
    </location>
</feature>
<feature type="domain" description="Multidrug resistance protein MdtA-like C-terminal permuted SH3" evidence="7">
    <location>
        <begin position="450"/>
        <end position="508"/>
    </location>
</feature>
<proteinExistence type="inferred from homology"/>
<evidence type="ECO:0000313" key="10">
    <source>
        <dbReference type="Proteomes" id="UP000295023"/>
    </source>
</evidence>
<dbReference type="Proteomes" id="UP000295023">
    <property type="component" value="Unassembled WGS sequence"/>
</dbReference>
<dbReference type="OrthoDB" id="9806939at2"/>
<dbReference type="Pfam" id="PF25973">
    <property type="entry name" value="BSH_CzcB"/>
    <property type="match status" value="1"/>
</dbReference>
<keyword evidence="4" id="KW-0105">Cadmium resistance</keyword>
<dbReference type="GO" id="GO:0022857">
    <property type="term" value="F:transmembrane transporter activity"/>
    <property type="evidence" value="ECO:0007669"/>
    <property type="project" value="InterPro"/>
</dbReference>
<dbReference type="GO" id="GO:0046686">
    <property type="term" value="P:response to cadmium ion"/>
    <property type="evidence" value="ECO:0007669"/>
    <property type="project" value="UniProtKB-KW"/>
</dbReference>
<dbReference type="EMBL" id="SKBM01000003">
    <property type="protein sequence ID" value="TCZ65526.1"/>
    <property type="molecule type" value="Genomic_DNA"/>
</dbReference>
<dbReference type="InterPro" id="IPR058647">
    <property type="entry name" value="BSH_CzcB-like"/>
</dbReference>
<evidence type="ECO:0000256" key="1">
    <source>
        <dbReference type="ARBA" id="ARBA00009477"/>
    </source>
</evidence>
<name>A0A4R4DW49_9PROT</name>
<keyword evidence="10" id="KW-1185">Reference proteome</keyword>
<evidence type="ECO:0000256" key="2">
    <source>
        <dbReference type="ARBA" id="ARBA00022448"/>
    </source>
</evidence>
<dbReference type="InterPro" id="IPR058627">
    <property type="entry name" value="MdtA-like_C"/>
</dbReference>
<evidence type="ECO:0000256" key="5">
    <source>
        <dbReference type="ARBA" id="ARBA00058766"/>
    </source>
</evidence>
<accession>A0A4R4DW49</accession>
<dbReference type="Gene3D" id="2.40.420.20">
    <property type="match status" value="1"/>
</dbReference>
<evidence type="ECO:0000259" key="7">
    <source>
        <dbReference type="Pfam" id="PF25967"/>
    </source>
</evidence>
<dbReference type="FunFam" id="2.40.420.20:FF:000006">
    <property type="entry name" value="RND family efflux transporter MFP subunit"/>
    <property type="match status" value="1"/>
</dbReference>
<keyword evidence="2" id="KW-0813">Transport</keyword>
<dbReference type="InterPro" id="IPR058792">
    <property type="entry name" value="Beta-barrel_RND_2"/>
</dbReference>
<dbReference type="NCBIfam" id="TIGR01730">
    <property type="entry name" value="RND_mfp"/>
    <property type="match status" value="1"/>
</dbReference>